<feature type="transmembrane region" description="Helical" evidence="2">
    <location>
        <begin position="61"/>
        <end position="81"/>
    </location>
</feature>
<evidence type="ECO:0000256" key="1">
    <source>
        <dbReference type="SAM" id="MobiDB-lite"/>
    </source>
</evidence>
<accession>A0A2H0LZZ2</accession>
<gene>
    <name evidence="3" type="ORF">COV72_00145</name>
</gene>
<feature type="region of interest" description="Disordered" evidence="1">
    <location>
        <begin position="195"/>
        <end position="218"/>
    </location>
</feature>
<dbReference type="NCBIfam" id="NF033218">
    <property type="entry name" value="anchor_AmaP"/>
    <property type="match status" value="1"/>
</dbReference>
<keyword evidence="2" id="KW-0472">Membrane</keyword>
<keyword evidence="2" id="KW-1133">Transmembrane helix</keyword>
<proteinExistence type="predicted"/>
<dbReference type="Proteomes" id="UP000229641">
    <property type="component" value="Unassembled WGS sequence"/>
</dbReference>
<comment type="caution">
    <text evidence="3">The sequence shown here is derived from an EMBL/GenBank/DDBJ whole genome shotgun (WGS) entry which is preliminary data.</text>
</comment>
<dbReference type="EMBL" id="PCWA01000007">
    <property type="protein sequence ID" value="PIQ89958.1"/>
    <property type="molecule type" value="Genomic_DNA"/>
</dbReference>
<evidence type="ECO:0000313" key="4">
    <source>
        <dbReference type="Proteomes" id="UP000229641"/>
    </source>
</evidence>
<evidence type="ECO:0008006" key="5">
    <source>
        <dbReference type="Google" id="ProtNLM"/>
    </source>
</evidence>
<protein>
    <recommendedName>
        <fullName evidence="5">Alkaline shock response membrane anchor protein AmaP</fullName>
    </recommendedName>
</protein>
<organism evidence="3 4">
    <name type="scientific">Candidatus Ghiorseimicrobium undicola</name>
    <dbReference type="NCBI Taxonomy" id="1974746"/>
    <lineage>
        <taxon>Bacteria</taxon>
        <taxon>Pseudomonadati</taxon>
        <taxon>Candidatus Omnitrophota</taxon>
        <taxon>Candidatus Ghiorseimicrobium</taxon>
    </lineage>
</organism>
<dbReference type="AlphaFoldDB" id="A0A2H0LZZ2"/>
<reference evidence="3 4" key="1">
    <citation type="submission" date="2017-09" db="EMBL/GenBank/DDBJ databases">
        <title>Depth-based differentiation of microbial function through sediment-hosted aquifers and enrichment of novel symbionts in the deep terrestrial subsurface.</title>
        <authorList>
            <person name="Probst A.J."/>
            <person name="Ladd B."/>
            <person name="Jarett J.K."/>
            <person name="Geller-Mcgrath D.E."/>
            <person name="Sieber C.M."/>
            <person name="Emerson J.B."/>
            <person name="Anantharaman K."/>
            <person name="Thomas B.C."/>
            <person name="Malmstrom R."/>
            <person name="Stieglmeier M."/>
            <person name="Klingl A."/>
            <person name="Woyke T."/>
            <person name="Ryan C.M."/>
            <person name="Banfield J.F."/>
        </authorList>
    </citation>
    <scope>NUCLEOTIDE SEQUENCE [LARGE SCALE GENOMIC DNA]</scope>
    <source>
        <strain evidence="3">CG11_big_fil_rev_8_21_14_0_20_42_13</strain>
    </source>
</reference>
<sequence length="218" mass="24330">MRLLYNLAIYFYVTLLSIIGILMIGFTLDFVQVSDISAILENIYTSYQINLFFTTVSLSRVIFALTGLLIIILAFSFAQVLTGKIQEKKTIAFNNPSGRVTISLSAIEDLIKRLTIKMPEIKECRSDVVATRKGGLEVELRTVLRSDIDIPGMINNLQDVIKTKLQEALGLEETISVKVHVAKIVSQDTAGCEAARKEKKERNAELKNPSIPFQGYGR</sequence>
<evidence type="ECO:0000313" key="3">
    <source>
        <dbReference type="EMBL" id="PIQ89958.1"/>
    </source>
</evidence>
<feature type="compositionally biased region" description="Basic and acidic residues" evidence="1">
    <location>
        <begin position="195"/>
        <end position="205"/>
    </location>
</feature>
<name>A0A2H0LZZ2_9BACT</name>
<feature type="transmembrane region" description="Helical" evidence="2">
    <location>
        <begin position="7"/>
        <end position="28"/>
    </location>
</feature>
<keyword evidence="2" id="KW-0812">Transmembrane</keyword>
<evidence type="ECO:0000256" key="2">
    <source>
        <dbReference type="SAM" id="Phobius"/>
    </source>
</evidence>